<dbReference type="HOGENOM" id="CLU_1126354_0_0_1"/>
<dbReference type="EMBL" id="CT868653">
    <property type="protein sequence ID" value="CAK89189.1"/>
    <property type="molecule type" value="Genomic_DNA"/>
</dbReference>
<evidence type="ECO:0000313" key="2">
    <source>
        <dbReference type="Proteomes" id="UP000000600"/>
    </source>
</evidence>
<name>A0E1M2_PARTE</name>
<dbReference type="OMA" id="EVMNNGP"/>
<dbReference type="GeneID" id="5042371"/>
<organism evidence="1 2">
    <name type="scientific">Paramecium tetraurelia</name>
    <dbReference type="NCBI Taxonomy" id="5888"/>
    <lineage>
        <taxon>Eukaryota</taxon>
        <taxon>Sar</taxon>
        <taxon>Alveolata</taxon>
        <taxon>Ciliophora</taxon>
        <taxon>Intramacronucleata</taxon>
        <taxon>Oligohymenophorea</taxon>
        <taxon>Peniculida</taxon>
        <taxon>Parameciidae</taxon>
        <taxon>Paramecium</taxon>
    </lineage>
</organism>
<dbReference type="Proteomes" id="UP000000600">
    <property type="component" value="Unassembled WGS sequence"/>
</dbReference>
<dbReference type="KEGG" id="ptm:GSPATT00022359001"/>
<evidence type="ECO:0000313" key="1">
    <source>
        <dbReference type="EMBL" id="CAK89189.1"/>
    </source>
</evidence>
<accession>A0E1M2</accession>
<gene>
    <name evidence="1" type="ORF">GSPATT00022359001</name>
</gene>
<dbReference type="RefSeq" id="XP_001456586.1">
    <property type="nucleotide sequence ID" value="XM_001456549.1"/>
</dbReference>
<dbReference type="InParanoid" id="A0E1M2"/>
<keyword evidence="2" id="KW-1185">Reference proteome</keyword>
<dbReference type="AlphaFoldDB" id="A0E1M2"/>
<protein>
    <submittedName>
        <fullName evidence="1">Uncharacterized protein</fullName>
    </submittedName>
</protein>
<proteinExistence type="predicted"/>
<reference evidence="1 2" key="1">
    <citation type="journal article" date="2006" name="Nature">
        <title>Global trends of whole-genome duplications revealed by the ciliate Paramecium tetraurelia.</title>
        <authorList>
            <consortium name="Genoscope"/>
            <person name="Aury J.-M."/>
            <person name="Jaillon O."/>
            <person name="Duret L."/>
            <person name="Noel B."/>
            <person name="Jubin C."/>
            <person name="Porcel B.M."/>
            <person name="Segurens B."/>
            <person name="Daubin V."/>
            <person name="Anthouard V."/>
            <person name="Aiach N."/>
            <person name="Arnaiz O."/>
            <person name="Billaut A."/>
            <person name="Beisson J."/>
            <person name="Blanc I."/>
            <person name="Bouhouche K."/>
            <person name="Camara F."/>
            <person name="Duharcourt S."/>
            <person name="Guigo R."/>
            <person name="Gogendeau D."/>
            <person name="Katinka M."/>
            <person name="Keller A.-M."/>
            <person name="Kissmehl R."/>
            <person name="Klotz C."/>
            <person name="Koll F."/>
            <person name="Le Moue A."/>
            <person name="Lepere C."/>
            <person name="Malinsky S."/>
            <person name="Nowacki M."/>
            <person name="Nowak J.K."/>
            <person name="Plattner H."/>
            <person name="Poulain J."/>
            <person name="Ruiz F."/>
            <person name="Serrano V."/>
            <person name="Zagulski M."/>
            <person name="Dessen P."/>
            <person name="Betermier M."/>
            <person name="Weissenbach J."/>
            <person name="Scarpelli C."/>
            <person name="Schachter V."/>
            <person name="Sperling L."/>
            <person name="Meyer E."/>
            <person name="Cohen J."/>
            <person name="Wincker P."/>
        </authorList>
    </citation>
    <scope>NUCLEOTIDE SEQUENCE [LARGE SCALE GENOMIC DNA]</scope>
    <source>
        <strain evidence="1 2">Stock d4-2</strain>
    </source>
</reference>
<sequence length="255" mass="30219">MQTLSHYEAMAEEVRKIMLQGKPIPPDYQEVIEEFLPTEDKYPSRRVITIYEYPDSNPALFLENKRGFRLQFMFLFLSNQLAAQYRFNSNNRFYEEVMNNGPLKWQIARFYLEVADNVVFIKTRGQRAQNMLQRVQHAIQTQPLCVFHYNMKMRTLLHILEQGNWCIRIVWGPAVDVPLHGGDAEKVENVIAKAEPKLEIQKKEETESEVTKKIQINEEEIRNKTSLYIKSIEYYSRLAQQTVQKLRDENQKRKA</sequence>